<protein>
    <submittedName>
        <fullName evidence="2">Uncharacterized protein</fullName>
    </submittedName>
</protein>
<feature type="compositionally biased region" description="Basic and acidic residues" evidence="1">
    <location>
        <begin position="335"/>
        <end position="367"/>
    </location>
</feature>
<evidence type="ECO:0000256" key="1">
    <source>
        <dbReference type="SAM" id="MobiDB-lite"/>
    </source>
</evidence>
<feature type="region of interest" description="Disordered" evidence="1">
    <location>
        <begin position="123"/>
        <end position="155"/>
    </location>
</feature>
<evidence type="ECO:0000313" key="2">
    <source>
        <dbReference type="EMBL" id="SIS67409.1"/>
    </source>
</evidence>
<feature type="region of interest" description="Disordered" evidence="1">
    <location>
        <begin position="1"/>
        <end position="38"/>
    </location>
</feature>
<dbReference type="RefSeq" id="WP_076484167.1">
    <property type="nucleotide sequence ID" value="NZ_FTOG01000003.1"/>
</dbReference>
<sequence length="374" mass="40753">MPRRNWRDLQAASSAAPKTPGQGAATLPKPQLGSGTDLAQAAALAPDSRLGALLEQRKLLETRLQGLTGMPQTPTDTIGRRFDVASFAERRNEHNTWVQAHEARQASLRERLAEHRDRTAEFGHRAYGTDPEPIRPSSAKDRSDHPSSEIAGLRALGQTDFGRRIKDGLAERAGSGLGASGLGDIIGKARTNLGDIGSRLRSGANDLASLGSDLRRGTRDKIDDYDRQLRDLDTKLAAEGISAEERAQIRRDLGGDKLDKLDKTGGRMDRAAKALEAPKELAGGLERGWGKRKDALTAPMDEQGPYAEMRKRRLSSETGGSGDLFTRMARNRAAALERRRAAKSAEQRDEARRDRARQAKAQKKAEETGGSNRT</sequence>
<proteinExistence type="predicted"/>
<name>A0A1N7L0L5_9RHOB</name>
<dbReference type="STRING" id="453582.SAMN05421580_103160"/>
<organism evidence="2 3">
    <name type="scientific">Rhodobacter aestuarii</name>
    <dbReference type="NCBI Taxonomy" id="453582"/>
    <lineage>
        <taxon>Bacteria</taxon>
        <taxon>Pseudomonadati</taxon>
        <taxon>Pseudomonadota</taxon>
        <taxon>Alphaproteobacteria</taxon>
        <taxon>Rhodobacterales</taxon>
        <taxon>Rhodobacter group</taxon>
        <taxon>Rhodobacter</taxon>
    </lineage>
</organism>
<gene>
    <name evidence="2" type="ORF">SAMN05421580_103160</name>
</gene>
<feature type="compositionally biased region" description="Basic and acidic residues" evidence="1">
    <location>
        <begin position="252"/>
        <end position="279"/>
    </location>
</feature>
<evidence type="ECO:0000313" key="3">
    <source>
        <dbReference type="Proteomes" id="UP000186221"/>
    </source>
</evidence>
<dbReference type="Proteomes" id="UP000186221">
    <property type="component" value="Unassembled WGS sequence"/>
</dbReference>
<keyword evidence="3" id="KW-1185">Reference proteome</keyword>
<feature type="compositionally biased region" description="Basic and acidic residues" evidence="1">
    <location>
        <begin position="138"/>
        <end position="147"/>
    </location>
</feature>
<accession>A0A1N7L0L5</accession>
<reference evidence="3" key="1">
    <citation type="submission" date="2017-01" db="EMBL/GenBank/DDBJ databases">
        <authorList>
            <person name="Varghese N."/>
            <person name="Submissions S."/>
        </authorList>
    </citation>
    <scope>NUCLEOTIDE SEQUENCE [LARGE SCALE GENOMIC DNA]</scope>
    <source>
        <strain evidence="3">DSM 19945</strain>
    </source>
</reference>
<dbReference type="EMBL" id="FTOG01000003">
    <property type="protein sequence ID" value="SIS67409.1"/>
    <property type="molecule type" value="Genomic_DNA"/>
</dbReference>
<feature type="region of interest" description="Disordered" evidence="1">
    <location>
        <begin position="252"/>
        <end position="374"/>
    </location>
</feature>
<dbReference type="AlphaFoldDB" id="A0A1N7L0L5"/>